<evidence type="ECO:0000313" key="2">
    <source>
        <dbReference type="EMBL" id="MBD2528418.1"/>
    </source>
</evidence>
<reference evidence="2 3" key="1">
    <citation type="journal article" date="2020" name="ISME J.">
        <title>Comparative genomics reveals insights into cyanobacterial evolution and habitat adaptation.</title>
        <authorList>
            <person name="Chen M.Y."/>
            <person name="Teng W.K."/>
            <person name="Zhao L."/>
            <person name="Hu C.X."/>
            <person name="Zhou Y.K."/>
            <person name="Han B.P."/>
            <person name="Song L.R."/>
            <person name="Shu W.S."/>
        </authorList>
    </citation>
    <scope>NUCLEOTIDE SEQUENCE [LARGE SCALE GENOMIC DNA]</scope>
    <source>
        <strain evidence="2 3">FACHB-838</strain>
    </source>
</reference>
<dbReference type="InterPro" id="IPR025474">
    <property type="entry name" value="DUF4325"/>
</dbReference>
<accession>A0ABR8DJ46</accession>
<dbReference type="EMBL" id="JACJSI010000003">
    <property type="protein sequence ID" value="MBD2528418.1"/>
    <property type="molecule type" value="Genomic_DNA"/>
</dbReference>
<evidence type="ECO:0000259" key="1">
    <source>
        <dbReference type="Pfam" id="PF14213"/>
    </source>
</evidence>
<protein>
    <submittedName>
        <fullName evidence="2">STAS-like domain-containing protein</fullName>
    </submittedName>
</protein>
<feature type="domain" description="DUF4325" evidence="1">
    <location>
        <begin position="18"/>
        <end position="78"/>
    </location>
</feature>
<dbReference type="RefSeq" id="WP_190939082.1">
    <property type="nucleotide sequence ID" value="NZ_JACJSI010000003.1"/>
</dbReference>
<sequence length="114" mass="13193">MKYKVYELIGENCMSQQAGQQIYDLIYPQLQAGKLVELDFADVRRFLSVFFNIAIGQLLRDIKAEDLDRLLVVSNLSPLGQQTYDNVIENALRYYSDEQYREAVDEMVLEQSAC</sequence>
<evidence type="ECO:0000313" key="3">
    <source>
        <dbReference type="Proteomes" id="UP000623440"/>
    </source>
</evidence>
<gene>
    <name evidence="2" type="ORF">H6G97_02140</name>
</gene>
<comment type="caution">
    <text evidence="2">The sequence shown here is derived from an EMBL/GenBank/DDBJ whole genome shotgun (WGS) entry which is preliminary data.</text>
</comment>
<dbReference type="Pfam" id="PF14213">
    <property type="entry name" value="DUF4325"/>
    <property type="match status" value="1"/>
</dbReference>
<keyword evidence="3" id="KW-1185">Reference proteome</keyword>
<organism evidence="2 3">
    <name type="scientific">Nostoc flagelliforme FACHB-838</name>
    <dbReference type="NCBI Taxonomy" id="2692904"/>
    <lineage>
        <taxon>Bacteria</taxon>
        <taxon>Bacillati</taxon>
        <taxon>Cyanobacteriota</taxon>
        <taxon>Cyanophyceae</taxon>
        <taxon>Nostocales</taxon>
        <taxon>Nostocaceae</taxon>
        <taxon>Nostoc</taxon>
    </lineage>
</organism>
<proteinExistence type="predicted"/>
<dbReference type="Proteomes" id="UP000623440">
    <property type="component" value="Unassembled WGS sequence"/>
</dbReference>
<name>A0ABR8DJ46_9NOSO</name>